<dbReference type="EMBL" id="JAKOGI010000113">
    <property type="protein sequence ID" value="KAJ8443728.1"/>
    <property type="molecule type" value="Genomic_DNA"/>
</dbReference>
<feature type="compositionally biased region" description="Basic and acidic residues" evidence="1">
    <location>
        <begin position="83"/>
        <end position="92"/>
    </location>
</feature>
<dbReference type="Proteomes" id="UP001153076">
    <property type="component" value="Unassembled WGS sequence"/>
</dbReference>
<reference evidence="2" key="1">
    <citation type="submission" date="2022-04" db="EMBL/GenBank/DDBJ databases">
        <title>Carnegiea gigantea Genome sequencing and assembly v2.</title>
        <authorList>
            <person name="Copetti D."/>
            <person name="Sanderson M.J."/>
            <person name="Burquez A."/>
            <person name="Wojciechowski M.F."/>
        </authorList>
    </citation>
    <scope>NUCLEOTIDE SEQUENCE</scope>
    <source>
        <strain evidence="2">SGP5-SGP5p</strain>
        <tissue evidence="2">Aerial part</tissue>
    </source>
</reference>
<accession>A0A9Q1QIE7</accession>
<organism evidence="2 3">
    <name type="scientific">Carnegiea gigantea</name>
    <dbReference type="NCBI Taxonomy" id="171969"/>
    <lineage>
        <taxon>Eukaryota</taxon>
        <taxon>Viridiplantae</taxon>
        <taxon>Streptophyta</taxon>
        <taxon>Embryophyta</taxon>
        <taxon>Tracheophyta</taxon>
        <taxon>Spermatophyta</taxon>
        <taxon>Magnoliopsida</taxon>
        <taxon>eudicotyledons</taxon>
        <taxon>Gunneridae</taxon>
        <taxon>Pentapetalae</taxon>
        <taxon>Caryophyllales</taxon>
        <taxon>Cactineae</taxon>
        <taxon>Cactaceae</taxon>
        <taxon>Cactoideae</taxon>
        <taxon>Echinocereeae</taxon>
        <taxon>Carnegiea</taxon>
    </lineage>
</organism>
<gene>
    <name evidence="2" type="ORF">Cgig2_029633</name>
</gene>
<evidence type="ECO:0000313" key="3">
    <source>
        <dbReference type="Proteomes" id="UP001153076"/>
    </source>
</evidence>
<sequence length="192" mass="20927">MSLGSSIGLGREPTPRQPRLQPSYPRRTQVHHLKAGVLDGDSAFKKVHELPGGVVCVGHPLSTKPFVGFLSPDAPNLLRSAHPHSEPREKTPKTPCVGDTRRHRGGALGEWVAKVECSVSDLLVGMVRLVDLSMVGVEMHLEALERGRFLIWVFGWLYRRIRVSAKVTSVDTGMGLRTVAMAALEPGGRALD</sequence>
<feature type="region of interest" description="Disordered" evidence="1">
    <location>
        <begin position="78"/>
        <end position="101"/>
    </location>
</feature>
<keyword evidence="3" id="KW-1185">Reference proteome</keyword>
<evidence type="ECO:0000313" key="2">
    <source>
        <dbReference type="EMBL" id="KAJ8443728.1"/>
    </source>
</evidence>
<comment type="caution">
    <text evidence="2">The sequence shown here is derived from an EMBL/GenBank/DDBJ whole genome shotgun (WGS) entry which is preliminary data.</text>
</comment>
<name>A0A9Q1QIE7_9CARY</name>
<dbReference type="AlphaFoldDB" id="A0A9Q1QIE7"/>
<feature type="region of interest" description="Disordered" evidence="1">
    <location>
        <begin position="1"/>
        <end position="26"/>
    </location>
</feature>
<protein>
    <submittedName>
        <fullName evidence="2">Uncharacterized protein</fullName>
    </submittedName>
</protein>
<proteinExistence type="predicted"/>
<evidence type="ECO:0000256" key="1">
    <source>
        <dbReference type="SAM" id="MobiDB-lite"/>
    </source>
</evidence>